<accession>A0ABD4YVF7</accession>
<protein>
    <submittedName>
        <fullName evidence="2">Hemerythrin domain-containing protein</fullName>
    </submittedName>
</protein>
<gene>
    <name evidence="2" type="ORF">N5C72_12345</name>
</gene>
<dbReference type="CDD" id="cd12109">
    <property type="entry name" value="Hr_FBXL5"/>
    <property type="match status" value="1"/>
</dbReference>
<reference evidence="2 3" key="1">
    <citation type="submission" date="2022-09" db="EMBL/GenBank/DDBJ databases">
        <title>Intensive care unit water sources are persistently colonized with multi-drug resistant bacteria and are the site of extensive horizontal gene transfer of antibiotic resistance genes.</title>
        <authorList>
            <person name="Diorio-Toth L."/>
        </authorList>
    </citation>
    <scope>NUCLEOTIDE SEQUENCE [LARGE SCALE GENOMIC DNA]</scope>
    <source>
        <strain evidence="2 3">GD03967</strain>
    </source>
</reference>
<dbReference type="EMBL" id="JAOBZK010000014">
    <property type="protein sequence ID" value="MDH1178869.1"/>
    <property type="molecule type" value="Genomic_DNA"/>
</dbReference>
<dbReference type="InterPro" id="IPR045808">
    <property type="entry name" value="Hr_FBXL5"/>
</dbReference>
<dbReference type="Gene3D" id="1.20.120.520">
    <property type="entry name" value="nmb1532 protein domain like"/>
    <property type="match status" value="1"/>
</dbReference>
<evidence type="ECO:0000259" key="1">
    <source>
        <dbReference type="Pfam" id="PF01814"/>
    </source>
</evidence>
<name>A0ABD4YVF7_9BURK</name>
<dbReference type="Pfam" id="PF01814">
    <property type="entry name" value="Hemerythrin"/>
    <property type="match status" value="1"/>
</dbReference>
<feature type="domain" description="Hemerythrin-like" evidence="1">
    <location>
        <begin position="21"/>
        <end position="149"/>
    </location>
</feature>
<dbReference type="GeneID" id="92784796"/>
<sequence length="246" mass="26545">MNCLIASPSFPPSGADAPRVDIYVGIHKALRAMMMDTLLAVGRIDVHDAAATRAVCERVLALADLCASHLGHENDFVHPAMEARRPGSSARVAGEHAEHLAAITALREAVACLGAARHAAARTDAALRLYRGLALFVGENFVHMHVEESQHNQALWSCYSDDELRALEGAIVASLPPAENLCVLRWMIPAMTPDERAALLGGLQMAVPAPVFEAVLQAIQPHLTPQEWTRLMRALEPDQVPVPLEA</sequence>
<dbReference type="RefSeq" id="WP_152384275.1">
    <property type="nucleotide sequence ID" value="NZ_CADIKQ010000002.1"/>
</dbReference>
<evidence type="ECO:0000313" key="2">
    <source>
        <dbReference type="EMBL" id="MDH1178869.1"/>
    </source>
</evidence>
<evidence type="ECO:0000313" key="3">
    <source>
        <dbReference type="Proteomes" id="UP001158644"/>
    </source>
</evidence>
<dbReference type="AlphaFoldDB" id="A0ABD4YVF7"/>
<proteinExistence type="predicted"/>
<organism evidence="2 3">
    <name type="scientific">Achromobacter mucicolens</name>
    <dbReference type="NCBI Taxonomy" id="1389922"/>
    <lineage>
        <taxon>Bacteria</taxon>
        <taxon>Pseudomonadati</taxon>
        <taxon>Pseudomonadota</taxon>
        <taxon>Betaproteobacteria</taxon>
        <taxon>Burkholderiales</taxon>
        <taxon>Alcaligenaceae</taxon>
        <taxon>Achromobacter</taxon>
    </lineage>
</organism>
<comment type="caution">
    <text evidence="2">The sequence shown here is derived from an EMBL/GenBank/DDBJ whole genome shotgun (WGS) entry which is preliminary data.</text>
</comment>
<dbReference type="Proteomes" id="UP001158644">
    <property type="component" value="Unassembled WGS sequence"/>
</dbReference>
<dbReference type="InterPro" id="IPR012312">
    <property type="entry name" value="Hemerythrin-like"/>
</dbReference>